<comment type="function">
    <text evidence="2">Catalyzes the reduction of dTDP-6-deoxy-L-lyxo-4-hexulose to yield dTDP-L-rhamnose.</text>
</comment>
<comment type="pathway">
    <text evidence="2">Carbohydrate biosynthesis; dTDP-L-rhamnose biosynthesis.</text>
</comment>
<dbReference type="InterPro" id="IPR029903">
    <property type="entry name" value="RmlD-like-bd"/>
</dbReference>
<dbReference type="GO" id="GO:0008831">
    <property type="term" value="F:dTDP-4-dehydrorhamnose reductase activity"/>
    <property type="evidence" value="ECO:0007669"/>
    <property type="project" value="UniProtKB-EC"/>
</dbReference>
<dbReference type="PANTHER" id="PTHR10491">
    <property type="entry name" value="DTDP-4-DEHYDRORHAMNOSE REDUCTASE"/>
    <property type="match status" value="1"/>
</dbReference>
<dbReference type="Pfam" id="PF04321">
    <property type="entry name" value="RmlD_sub_bind"/>
    <property type="match status" value="1"/>
</dbReference>
<accession>A0A329QHW0</accession>
<evidence type="ECO:0000313" key="5">
    <source>
        <dbReference type="Proteomes" id="UP000250462"/>
    </source>
</evidence>
<dbReference type="Proteomes" id="UP000250462">
    <property type="component" value="Unassembled WGS sequence"/>
</dbReference>
<dbReference type="SUPFAM" id="SSF51735">
    <property type="entry name" value="NAD(P)-binding Rossmann-fold domains"/>
    <property type="match status" value="1"/>
</dbReference>
<dbReference type="EC" id="1.1.1.133" evidence="2"/>
<dbReference type="RefSeq" id="WP_112259170.1">
    <property type="nucleotide sequence ID" value="NZ_QMIG01000017.1"/>
</dbReference>
<comment type="caution">
    <text evidence="4">The sequence shown here is derived from an EMBL/GenBank/DDBJ whole genome shotgun (WGS) entry which is preliminary data.</text>
</comment>
<dbReference type="InterPro" id="IPR036291">
    <property type="entry name" value="NAD(P)-bd_dom_sf"/>
</dbReference>
<dbReference type="Gene3D" id="3.90.25.10">
    <property type="entry name" value="UDP-galactose 4-epimerase, domain 1"/>
    <property type="match status" value="1"/>
</dbReference>
<dbReference type="EMBL" id="QMIG01000017">
    <property type="protein sequence ID" value="RAW11997.1"/>
    <property type="molecule type" value="Genomic_DNA"/>
</dbReference>
<dbReference type="NCBIfam" id="TIGR01214">
    <property type="entry name" value="rmlD"/>
    <property type="match status" value="1"/>
</dbReference>
<dbReference type="OrthoDB" id="9803892at2"/>
<comment type="similarity">
    <text evidence="1 2">Belongs to the dTDP-4-dehydrorhamnose reductase family.</text>
</comment>
<keyword evidence="2 4" id="KW-0560">Oxidoreductase</keyword>
<evidence type="ECO:0000256" key="2">
    <source>
        <dbReference type="RuleBase" id="RU364082"/>
    </source>
</evidence>
<protein>
    <recommendedName>
        <fullName evidence="2">dTDP-4-dehydrorhamnose reductase</fullName>
        <ecNumber evidence="2">1.1.1.133</ecNumber>
    </recommendedName>
</protein>
<dbReference type="PANTHER" id="PTHR10491:SF4">
    <property type="entry name" value="METHIONINE ADENOSYLTRANSFERASE 2 SUBUNIT BETA"/>
    <property type="match status" value="1"/>
</dbReference>
<dbReference type="GO" id="GO:0019305">
    <property type="term" value="P:dTDP-rhamnose biosynthetic process"/>
    <property type="evidence" value="ECO:0007669"/>
    <property type="project" value="UniProtKB-UniPathway"/>
</dbReference>
<dbReference type="UniPathway" id="UPA00124"/>
<evidence type="ECO:0000256" key="1">
    <source>
        <dbReference type="ARBA" id="ARBA00010944"/>
    </source>
</evidence>
<dbReference type="AlphaFoldDB" id="A0A329QHW0"/>
<dbReference type="InterPro" id="IPR005913">
    <property type="entry name" value="dTDP_dehydrorham_reduct"/>
</dbReference>
<evidence type="ECO:0000313" key="4">
    <source>
        <dbReference type="EMBL" id="RAW11997.1"/>
    </source>
</evidence>
<keyword evidence="5" id="KW-1185">Reference proteome</keyword>
<sequence>MLSILVPGGTGQLGRAIAELAGPDLDVLAPGSAELNLLDADMLGRAVDDLAERARERGNHPLVINAAAYTAVDDAETDERRAYDLNVRAPQRLAARCRSSNVPLIHISTDYVFPGDKNGAYEPDDPREPRSVYGRTKAVGEDAVLDVSSRSWIVRTAWLYSAYGSNFVHTMIRLERERPRLTVVADQYGSPTWAADLAAGLLELGRAIATSRAPMQRVLHCTNAESTTWWGFARAIFSELGADPERVKPCSSADFPRPAPRPSNSVLSPRIWNAAGLTPMRPWHIALQNFFICNEDIYRYHDRKTRLT</sequence>
<gene>
    <name evidence="4" type="primary">rfbD</name>
    <name evidence="4" type="ORF">DPM12_15065</name>
</gene>
<reference evidence="4 5" key="1">
    <citation type="submission" date="2018-06" db="EMBL/GenBank/DDBJ databases">
        <title>Phytoactinopolyspora halophila sp. nov., a novel halophilic actinomycete isolated from a saline soil in China.</title>
        <authorList>
            <person name="Tang S.-K."/>
        </authorList>
    </citation>
    <scope>NUCLEOTIDE SEQUENCE [LARGE SCALE GENOMIC DNA]</scope>
    <source>
        <strain evidence="4 5">YIM 96934</strain>
    </source>
</reference>
<organism evidence="4 5">
    <name type="scientific">Phytoactinopolyspora halophila</name>
    <dbReference type="NCBI Taxonomy" id="1981511"/>
    <lineage>
        <taxon>Bacteria</taxon>
        <taxon>Bacillati</taxon>
        <taxon>Actinomycetota</taxon>
        <taxon>Actinomycetes</taxon>
        <taxon>Jiangellales</taxon>
        <taxon>Jiangellaceae</taxon>
        <taxon>Phytoactinopolyspora</taxon>
    </lineage>
</organism>
<dbReference type="Gene3D" id="3.40.50.720">
    <property type="entry name" value="NAD(P)-binding Rossmann-like Domain"/>
    <property type="match status" value="1"/>
</dbReference>
<evidence type="ECO:0000259" key="3">
    <source>
        <dbReference type="Pfam" id="PF04321"/>
    </source>
</evidence>
<keyword evidence="2" id="KW-0521">NADP</keyword>
<feature type="domain" description="RmlD-like substrate binding" evidence="3">
    <location>
        <begin position="4"/>
        <end position="290"/>
    </location>
</feature>
<proteinExistence type="inferred from homology"/>
<name>A0A329QHW0_9ACTN</name>
<dbReference type="CDD" id="cd05254">
    <property type="entry name" value="dTDP_HR_like_SDR_e"/>
    <property type="match status" value="1"/>
</dbReference>